<comment type="caution">
    <text evidence="2">The sequence shown here is derived from an EMBL/GenBank/DDBJ whole genome shotgun (WGS) entry which is preliminary data.</text>
</comment>
<keyword evidence="3" id="KW-1185">Reference proteome</keyword>
<protein>
    <submittedName>
        <fullName evidence="2">Uncharacterized protein</fullName>
    </submittedName>
</protein>
<organism evidence="2 3">
    <name type="scientific">Sporothrix stenoceras</name>
    <dbReference type="NCBI Taxonomy" id="5173"/>
    <lineage>
        <taxon>Eukaryota</taxon>
        <taxon>Fungi</taxon>
        <taxon>Dikarya</taxon>
        <taxon>Ascomycota</taxon>
        <taxon>Pezizomycotina</taxon>
        <taxon>Sordariomycetes</taxon>
        <taxon>Sordariomycetidae</taxon>
        <taxon>Ophiostomatales</taxon>
        <taxon>Ophiostomataceae</taxon>
        <taxon>Sporothrix</taxon>
    </lineage>
</organism>
<keyword evidence="1" id="KW-1133">Transmembrane helix</keyword>
<evidence type="ECO:0000313" key="2">
    <source>
        <dbReference type="EMBL" id="KAL1890955.1"/>
    </source>
</evidence>
<proteinExistence type="predicted"/>
<gene>
    <name evidence="2" type="ORF">Sste5346_007952</name>
</gene>
<dbReference type="EMBL" id="JAWCUI010000057">
    <property type="protein sequence ID" value="KAL1890955.1"/>
    <property type="molecule type" value="Genomic_DNA"/>
</dbReference>
<evidence type="ECO:0000256" key="1">
    <source>
        <dbReference type="SAM" id="Phobius"/>
    </source>
</evidence>
<evidence type="ECO:0000313" key="3">
    <source>
        <dbReference type="Proteomes" id="UP001583186"/>
    </source>
</evidence>
<feature type="transmembrane region" description="Helical" evidence="1">
    <location>
        <begin position="547"/>
        <end position="568"/>
    </location>
</feature>
<reference evidence="2 3" key="1">
    <citation type="journal article" date="2024" name="IMA Fungus">
        <title>IMA Genome - F19 : A genome assembly and annotation guide to empower mycologists, including annotated draft genome sequences of Ceratocystis pirilliformis, Diaporthe australafricana, Fusarium ophioides, Paecilomyces lecythidis, and Sporothrix stenoceras.</title>
        <authorList>
            <person name="Aylward J."/>
            <person name="Wilson A.M."/>
            <person name="Visagie C.M."/>
            <person name="Spraker J."/>
            <person name="Barnes I."/>
            <person name="Buitendag C."/>
            <person name="Ceriani C."/>
            <person name="Del Mar Angel L."/>
            <person name="du Plessis D."/>
            <person name="Fuchs T."/>
            <person name="Gasser K."/>
            <person name="Kramer D."/>
            <person name="Li W."/>
            <person name="Munsamy K."/>
            <person name="Piso A."/>
            <person name="Price J.L."/>
            <person name="Sonnekus B."/>
            <person name="Thomas C."/>
            <person name="van der Nest A."/>
            <person name="van Dijk A."/>
            <person name="van Heerden A."/>
            <person name="van Vuuren N."/>
            <person name="Yilmaz N."/>
            <person name="Duong T.A."/>
            <person name="van der Merwe N.A."/>
            <person name="Wingfield M.J."/>
            <person name="Wingfield B.D."/>
        </authorList>
    </citation>
    <scope>NUCLEOTIDE SEQUENCE [LARGE SCALE GENOMIC DNA]</scope>
    <source>
        <strain evidence="2 3">CMW 5346</strain>
    </source>
</reference>
<feature type="transmembrane region" description="Helical" evidence="1">
    <location>
        <begin position="77"/>
        <end position="97"/>
    </location>
</feature>
<name>A0ABR3YSX6_9PEZI</name>
<dbReference type="Proteomes" id="UP001583186">
    <property type="component" value="Unassembled WGS sequence"/>
</dbReference>
<feature type="transmembrane region" description="Helical" evidence="1">
    <location>
        <begin position="12"/>
        <end position="36"/>
    </location>
</feature>
<accession>A0ABR3YSX6</accession>
<keyword evidence="1" id="KW-0472">Membrane</keyword>
<sequence length="647" mass="72182">MNGKSVGSHWDAVFNALKFAVSAWPIVFAAVVAQCFKTYATYRVERGIKLLQLEQLVGSNSFASAMKQPIMLRRLDIYTLAIFVAWCLSPIGGQALVRVATNEWREDCTNTTIWYLSRNGINPVYDPANDFYEDGNDYGTHLQQATMTFGTIFDPDAGLGGQKTNYYQDSWGNPQTFMPSGNLSSVFGIPYFVTDSLFYAESQPYYYENSPLTKIGYEGSGANMQRQESFNFTLESSYFGFECGDWQTISSAEMADKISEYNLQCTNVDIPTYYMAFGWPDADGVYGENTNSSASILRWGSFNWLTAEANASTIDILDINSTDTAFPPMRNSTATYSYIECPVQQHYVEYGIQCAIVEEDYDNGAAYQCLFDENIFGKNLSADTQPGTPFYQFTDDFVDAVVPTVYTGLTTISPFERFLASNGRKFDTLFEFNDNIAPPGKINSSYAYWYDMANNTEPYHFADTFSYAFNSWMDAGYCPGTCRTAYPTLLLNRAMDLGIPVTTVEDHLTNASAILGDELLIPEEMFKSVEGTWCYTSDYIYVIHAPYLVLLYICSVGLLFLGIASVVIESRVVAPDILGYASTVARNSRYLHLPATAPGMSGADRVRKFGGTVVMMQDVKKDAAVGKIALGNKKHDSAPLRVDRTYR</sequence>
<keyword evidence="1" id="KW-0812">Transmembrane</keyword>